<dbReference type="Proteomes" id="UP001153069">
    <property type="component" value="Unassembled WGS sequence"/>
</dbReference>
<keyword evidence="2" id="KW-0812">Transmembrane</keyword>
<feature type="chain" id="PRO_5040479909" evidence="3">
    <location>
        <begin position="25"/>
        <end position="270"/>
    </location>
</feature>
<dbReference type="EMBL" id="CAICTM010000355">
    <property type="protein sequence ID" value="CAB9508672.1"/>
    <property type="molecule type" value="Genomic_DNA"/>
</dbReference>
<organism evidence="4 5">
    <name type="scientific">Seminavis robusta</name>
    <dbReference type="NCBI Taxonomy" id="568900"/>
    <lineage>
        <taxon>Eukaryota</taxon>
        <taxon>Sar</taxon>
        <taxon>Stramenopiles</taxon>
        <taxon>Ochrophyta</taxon>
        <taxon>Bacillariophyta</taxon>
        <taxon>Bacillariophyceae</taxon>
        <taxon>Bacillariophycidae</taxon>
        <taxon>Naviculales</taxon>
        <taxon>Naviculaceae</taxon>
        <taxon>Seminavis</taxon>
    </lineage>
</organism>
<feature type="region of interest" description="Disordered" evidence="1">
    <location>
        <begin position="61"/>
        <end position="143"/>
    </location>
</feature>
<keyword evidence="2" id="KW-1133">Transmembrane helix</keyword>
<keyword evidence="3" id="KW-0732">Signal</keyword>
<evidence type="ECO:0000256" key="1">
    <source>
        <dbReference type="SAM" id="MobiDB-lite"/>
    </source>
</evidence>
<feature type="compositionally biased region" description="Low complexity" evidence="1">
    <location>
        <begin position="126"/>
        <end position="143"/>
    </location>
</feature>
<accession>A0A9N8DU13</accession>
<name>A0A9N8DU13_9STRA</name>
<proteinExistence type="predicted"/>
<feature type="transmembrane region" description="Helical" evidence="2">
    <location>
        <begin position="160"/>
        <end position="178"/>
    </location>
</feature>
<gene>
    <name evidence="4" type="ORF">SEMRO_356_G125240.1</name>
</gene>
<evidence type="ECO:0000256" key="3">
    <source>
        <dbReference type="SAM" id="SignalP"/>
    </source>
</evidence>
<feature type="compositionally biased region" description="Pro residues" evidence="1">
    <location>
        <begin position="70"/>
        <end position="83"/>
    </location>
</feature>
<evidence type="ECO:0000256" key="2">
    <source>
        <dbReference type="SAM" id="Phobius"/>
    </source>
</evidence>
<keyword evidence="2" id="KW-0472">Membrane</keyword>
<sequence>MRLSMNSLLLLCLLLALSSHSAEASKSVGRRLEETQDEEELMMEEDFGEDQLVVIPVPATASLHDDTPSAPVPVVPVPTPPPGNRTQHPTTPSPTITPDDFNTTAPTTVAPTSVAPTPAPSHKNETPAPTHDTAPPTAAPTAAPTTAATGLSFFRMMGKMIAWCILLGLGVLLYGFCIQHQYQIAYYARHCGHCLVGVNQWLLQKIRPSHNLHSGYAAMYASERNDAQSSALLFDAPDNSFFGNNNNNGDYHDGGFVMGQHSNQQFQSMG</sequence>
<dbReference type="AlphaFoldDB" id="A0A9N8DU13"/>
<feature type="signal peptide" evidence="3">
    <location>
        <begin position="1"/>
        <end position="24"/>
    </location>
</feature>
<keyword evidence="5" id="KW-1185">Reference proteome</keyword>
<protein>
    <submittedName>
        <fullName evidence="4">Uncharacterized protein</fullName>
    </submittedName>
</protein>
<evidence type="ECO:0000313" key="4">
    <source>
        <dbReference type="EMBL" id="CAB9508672.1"/>
    </source>
</evidence>
<reference evidence="4" key="1">
    <citation type="submission" date="2020-06" db="EMBL/GenBank/DDBJ databases">
        <authorList>
            <consortium name="Plant Systems Biology data submission"/>
        </authorList>
    </citation>
    <scope>NUCLEOTIDE SEQUENCE</scope>
    <source>
        <strain evidence="4">D6</strain>
    </source>
</reference>
<comment type="caution">
    <text evidence="4">The sequence shown here is derived from an EMBL/GenBank/DDBJ whole genome shotgun (WGS) entry which is preliminary data.</text>
</comment>
<evidence type="ECO:0000313" key="5">
    <source>
        <dbReference type="Proteomes" id="UP001153069"/>
    </source>
</evidence>
<feature type="compositionally biased region" description="Low complexity" evidence="1">
    <location>
        <begin position="89"/>
        <end position="116"/>
    </location>
</feature>